<dbReference type="EMBL" id="JAGIZA010000009">
    <property type="protein sequence ID" value="MBP0494268.1"/>
    <property type="molecule type" value="Genomic_DNA"/>
</dbReference>
<name>A0A940MUB5_9PROT</name>
<comment type="caution">
    <text evidence="3">The sequence shown here is derived from an EMBL/GenBank/DDBJ whole genome shotgun (WGS) entry which is preliminary data.</text>
</comment>
<evidence type="ECO:0000313" key="3">
    <source>
        <dbReference type="EMBL" id="MBP0494268.1"/>
    </source>
</evidence>
<keyword evidence="2" id="KW-0472">Membrane</keyword>
<proteinExistence type="predicted"/>
<feature type="compositionally biased region" description="Acidic residues" evidence="1">
    <location>
        <begin position="90"/>
        <end position="105"/>
    </location>
</feature>
<evidence type="ECO:0000256" key="1">
    <source>
        <dbReference type="SAM" id="MobiDB-lite"/>
    </source>
</evidence>
<protein>
    <submittedName>
        <fullName evidence="3">Uncharacterized protein</fullName>
    </submittedName>
</protein>
<evidence type="ECO:0000313" key="4">
    <source>
        <dbReference type="Proteomes" id="UP000677537"/>
    </source>
</evidence>
<keyword evidence="4" id="KW-1185">Reference proteome</keyword>
<keyword evidence="2" id="KW-1133">Transmembrane helix</keyword>
<keyword evidence="2" id="KW-0812">Transmembrane</keyword>
<gene>
    <name evidence="3" type="ORF">J5Y10_15885</name>
</gene>
<reference evidence="3" key="1">
    <citation type="submission" date="2021-03" db="EMBL/GenBank/DDBJ databases">
        <authorList>
            <person name="So Y."/>
        </authorList>
    </citation>
    <scope>NUCLEOTIDE SEQUENCE</scope>
    <source>
        <strain evidence="3">SG15</strain>
    </source>
</reference>
<organism evidence="3 4">
    <name type="scientific">Roseomonas indoligenes</name>
    <dbReference type="NCBI Taxonomy" id="2820811"/>
    <lineage>
        <taxon>Bacteria</taxon>
        <taxon>Pseudomonadati</taxon>
        <taxon>Pseudomonadota</taxon>
        <taxon>Alphaproteobacteria</taxon>
        <taxon>Acetobacterales</taxon>
        <taxon>Roseomonadaceae</taxon>
        <taxon>Roseomonas</taxon>
    </lineage>
</organism>
<evidence type="ECO:0000256" key="2">
    <source>
        <dbReference type="SAM" id="Phobius"/>
    </source>
</evidence>
<feature type="region of interest" description="Disordered" evidence="1">
    <location>
        <begin position="67"/>
        <end position="105"/>
    </location>
</feature>
<dbReference type="Proteomes" id="UP000677537">
    <property type="component" value="Unassembled WGS sequence"/>
</dbReference>
<feature type="transmembrane region" description="Helical" evidence="2">
    <location>
        <begin position="16"/>
        <end position="34"/>
    </location>
</feature>
<dbReference type="RefSeq" id="WP_209375013.1">
    <property type="nucleotide sequence ID" value="NZ_JAGIZA010000009.1"/>
</dbReference>
<dbReference type="AlphaFoldDB" id="A0A940MUB5"/>
<sequence>MPPLPEDRTPRCRTRWIGGSVVLLGGASLAVSGFDAPGAVLTRLGIAALIGFVLSFLFCPARARQQESTGAGADGSSADDAPGHDVCGNDGDDGDGDGGGDGGGE</sequence>
<feature type="transmembrane region" description="Helical" evidence="2">
    <location>
        <begin position="40"/>
        <end position="59"/>
    </location>
</feature>
<feature type="compositionally biased region" description="Low complexity" evidence="1">
    <location>
        <begin position="70"/>
        <end position="80"/>
    </location>
</feature>
<accession>A0A940MUB5</accession>